<accession>A0ABN1KK41</accession>
<reference evidence="1 2" key="1">
    <citation type="journal article" date="2019" name="Int. J. Syst. Evol. Microbiol.">
        <title>The Global Catalogue of Microorganisms (GCM) 10K type strain sequencing project: providing services to taxonomists for standard genome sequencing and annotation.</title>
        <authorList>
            <consortium name="The Broad Institute Genomics Platform"/>
            <consortium name="The Broad Institute Genome Sequencing Center for Infectious Disease"/>
            <person name="Wu L."/>
            <person name="Ma J."/>
        </authorList>
    </citation>
    <scope>NUCLEOTIDE SEQUENCE [LARGE SCALE GENOMIC DNA]</scope>
    <source>
        <strain evidence="1 2">JCM 1417</strain>
    </source>
</reference>
<keyword evidence="2" id="KW-1185">Reference proteome</keyword>
<evidence type="ECO:0000313" key="2">
    <source>
        <dbReference type="Proteomes" id="UP001501047"/>
    </source>
</evidence>
<dbReference type="Proteomes" id="UP001501047">
    <property type="component" value="Unassembled WGS sequence"/>
</dbReference>
<gene>
    <name evidence="1" type="ORF">GCM10008908_09330</name>
</gene>
<name>A0ABN1KK41_CLOSU</name>
<organism evidence="1 2">
    <name type="scientific">Clostridium subterminale</name>
    <dbReference type="NCBI Taxonomy" id="1550"/>
    <lineage>
        <taxon>Bacteria</taxon>
        <taxon>Bacillati</taxon>
        <taxon>Bacillota</taxon>
        <taxon>Clostridia</taxon>
        <taxon>Eubacteriales</taxon>
        <taxon>Clostridiaceae</taxon>
        <taxon>Clostridium</taxon>
    </lineage>
</organism>
<sequence length="190" mass="22782">MEKEVFKFEVKVNGKEIAEKVMKEMNKNIRMEKNKKVANAICKSIQDELHMRRKVDYIVDSENICELHAYINDYDYLIVRIKLLTQENKSYLEIKEYVDIVMFILKEKDDEIHRASTLEKVLIDMLEECKEDNDFYIMNGLLCHQGVDLFDLSEIEEYHVYNGEDMILTLYEDDVKYLILFNENRVEEVE</sequence>
<comment type="caution">
    <text evidence="1">The sequence shown here is derived from an EMBL/GenBank/DDBJ whole genome shotgun (WGS) entry which is preliminary data.</text>
</comment>
<evidence type="ECO:0000313" key="1">
    <source>
        <dbReference type="EMBL" id="GAA0768686.1"/>
    </source>
</evidence>
<proteinExistence type="predicted"/>
<protein>
    <submittedName>
        <fullName evidence="1">Uncharacterized protein</fullName>
    </submittedName>
</protein>
<dbReference type="EMBL" id="BAAACI010000001">
    <property type="protein sequence ID" value="GAA0768686.1"/>
    <property type="molecule type" value="Genomic_DNA"/>
</dbReference>